<dbReference type="InterPro" id="IPR004839">
    <property type="entry name" value="Aminotransferase_I/II_large"/>
</dbReference>
<dbReference type="OrthoDB" id="9807157at2"/>
<keyword evidence="8 15" id="KW-0350">Heme biosynthesis</keyword>
<keyword evidence="6 15" id="KW-0808">Transferase</keyword>
<dbReference type="InterPro" id="IPR050087">
    <property type="entry name" value="AON_synthase_class-II"/>
</dbReference>
<dbReference type="InterPro" id="IPR001917">
    <property type="entry name" value="Aminotrans_II_pyridoxalP_BS"/>
</dbReference>
<sequence length="407" mass="45836">MDFEKFFKDQINYLHHEKRYRVFKELSYEQCRFPYAMYNSSEGPRKVTIWCSNDYLGMGKHPKIIENAQKTCENYGIGAGGTRNIAGTNYYHVMLEKELAELHGKKAALIFNSGYIANWATIGTLCSQIDDIVCFSDSHNHASIIEGINKARCKKVIWNHNDLEDLEKKLVTMKLSTPKIIIFESIYSMDGDIAPIKKICDLADKYNAITYIDEVHAVGIHGPRGAGISEREGIMDRITVISGTLAKGFGAFGGYIAASASLCDFIRSFASGFIFSTSLPPAIASAAITSIQYLKKNYGKRNHYLERVKKLRQSLEEKSIPCIPNESHIIPIMVGDSQKCTRISDILLEKFGIYIQPINYPTVAKKKERLRITLTPLHTDSDIEHLITSLEKIWGRMKIGAPSSMEI</sequence>
<evidence type="ECO:0000256" key="13">
    <source>
        <dbReference type="ARBA" id="ARBA00047654"/>
    </source>
</evidence>
<evidence type="ECO:0000313" key="18">
    <source>
        <dbReference type="Proteomes" id="UP000035503"/>
    </source>
</evidence>
<evidence type="ECO:0000256" key="6">
    <source>
        <dbReference type="ARBA" id="ARBA00022679"/>
    </source>
</evidence>
<evidence type="ECO:0000256" key="7">
    <source>
        <dbReference type="ARBA" id="ARBA00022898"/>
    </source>
</evidence>
<dbReference type="PANTHER" id="PTHR13693">
    <property type="entry name" value="CLASS II AMINOTRANSFERASE/8-AMINO-7-OXONONANOATE SYNTHASE"/>
    <property type="match status" value="1"/>
</dbReference>
<comment type="cofactor">
    <cofactor evidence="1 14">
        <name>pyridoxal 5'-phosphate</name>
        <dbReference type="ChEBI" id="CHEBI:597326"/>
    </cofactor>
</comment>
<dbReference type="GO" id="GO:0003870">
    <property type="term" value="F:5-aminolevulinate synthase activity"/>
    <property type="evidence" value="ECO:0007669"/>
    <property type="project" value="UniProtKB-EC"/>
</dbReference>
<dbReference type="RefSeq" id="WP_047264308.1">
    <property type="nucleotide sequence ID" value="NZ_CP004021.1"/>
</dbReference>
<dbReference type="STRING" id="1277257.G293_03375"/>
<dbReference type="KEGG" id="lau:G293_03375"/>
<organism evidence="17 18">
    <name type="scientific">Candidatus Liberibacter africanus PTSAPSY</name>
    <dbReference type="NCBI Taxonomy" id="1277257"/>
    <lineage>
        <taxon>Bacteria</taxon>
        <taxon>Pseudomonadati</taxon>
        <taxon>Pseudomonadota</taxon>
        <taxon>Alphaproteobacteria</taxon>
        <taxon>Hyphomicrobiales</taxon>
        <taxon>Rhizobiaceae</taxon>
        <taxon>Liberibacter</taxon>
    </lineage>
</organism>
<dbReference type="InterPro" id="IPR010961">
    <property type="entry name" value="4pyrrol_synth_NH2levulA_synth"/>
</dbReference>
<dbReference type="EC" id="2.3.1.37" evidence="5 15"/>
<dbReference type="AlphaFoldDB" id="A0A0G3I6Z0"/>
<evidence type="ECO:0000256" key="11">
    <source>
        <dbReference type="ARBA" id="ARBA00031945"/>
    </source>
</evidence>
<dbReference type="Gene3D" id="3.40.640.10">
    <property type="entry name" value="Type I PLP-dependent aspartate aminotransferase-like (Major domain)"/>
    <property type="match status" value="1"/>
</dbReference>
<proteinExistence type="inferred from homology"/>
<evidence type="ECO:0000256" key="9">
    <source>
        <dbReference type="ARBA" id="ARBA00023315"/>
    </source>
</evidence>
<comment type="subunit">
    <text evidence="4">Homodimer.</text>
</comment>
<evidence type="ECO:0000256" key="2">
    <source>
        <dbReference type="ARBA" id="ARBA00005029"/>
    </source>
</evidence>
<keyword evidence="7 14" id="KW-0663">Pyridoxal phosphate</keyword>
<evidence type="ECO:0000256" key="10">
    <source>
        <dbReference type="ARBA" id="ARBA00031691"/>
    </source>
</evidence>
<dbReference type="UniPathway" id="UPA00251">
    <property type="reaction ID" value="UER00375"/>
</dbReference>
<evidence type="ECO:0000256" key="12">
    <source>
        <dbReference type="ARBA" id="ARBA00032773"/>
    </source>
</evidence>
<comment type="similarity">
    <text evidence="3 14">Belongs to the class-II pyridoxal-phosphate-dependent aminotransferase family.</text>
</comment>
<dbReference type="Gene3D" id="3.90.1150.10">
    <property type="entry name" value="Aspartate Aminotransferase, domain 1"/>
    <property type="match status" value="1"/>
</dbReference>
<dbReference type="SUPFAM" id="SSF53383">
    <property type="entry name" value="PLP-dependent transferases"/>
    <property type="match status" value="1"/>
</dbReference>
<reference evidence="17 18" key="1">
    <citation type="journal article" date="2015" name="Genome Announc.">
        <title>Complete Genome Sequence of 'Candidatus Liberibacter africanus,' a Bacterium Associated with Citrus Huanglongbing.</title>
        <authorList>
            <person name="Lin H."/>
            <person name="Pietersen G."/>
            <person name="Han C."/>
            <person name="Read D.A."/>
            <person name="Lou B."/>
            <person name="Gupta G."/>
            <person name="Civerolo E.L."/>
        </authorList>
    </citation>
    <scope>NUCLEOTIDE SEQUENCE [LARGE SCALE GENOMIC DNA]</scope>
    <source>
        <strain evidence="17 18">PTSAPSY</strain>
    </source>
</reference>
<dbReference type="InterPro" id="IPR015422">
    <property type="entry name" value="PyrdxlP-dep_Trfase_small"/>
</dbReference>
<dbReference type="GO" id="GO:0006782">
    <property type="term" value="P:protoporphyrinogen IX biosynthetic process"/>
    <property type="evidence" value="ECO:0007669"/>
    <property type="project" value="UniProtKB-UniRule"/>
</dbReference>
<comment type="catalytic activity">
    <reaction evidence="13 15">
        <text>succinyl-CoA + glycine + H(+) = 5-aminolevulinate + CO2 + CoA</text>
        <dbReference type="Rhea" id="RHEA:12921"/>
        <dbReference type="ChEBI" id="CHEBI:15378"/>
        <dbReference type="ChEBI" id="CHEBI:16526"/>
        <dbReference type="ChEBI" id="CHEBI:57287"/>
        <dbReference type="ChEBI" id="CHEBI:57292"/>
        <dbReference type="ChEBI" id="CHEBI:57305"/>
        <dbReference type="ChEBI" id="CHEBI:356416"/>
        <dbReference type="EC" id="2.3.1.37"/>
    </reaction>
</comment>
<evidence type="ECO:0000256" key="4">
    <source>
        <dbReference type="ARBA" id="ARBA00011738"/>
    </source>
</evidence>
<dbReference type="Proteomes" id="UP000035503">
    <property type="component" value="Chromosome"/>
</dbReference>
<evidence type="ECO:0000256" key="8">
    <source>
        <dbReference type="ARBA" id="ARBA00023133"/>
    </source>
</evidence>
<dbReference type="Pfam" id="PF00155">
    <property type="entry name" value="Aminotran_1_2"/>
    <property type="match status" value="1"/>
</dbReference>
<accession>A0A0G3I6Z0</accession>
<protein>
    <recommendedName>
        <fullName evidence="5 15">5-aminolevulinate synthase</fullName>
        <ecNumber evidence="5 15">2.3.1.37</ecNumber>
    </recommendedName>
    <alternativeName>
        <fullName evidence="10 15">5-aminolevulinic acid synthase</fullName>
    </alternativeName>
    <alternativeName>
        <fullName evidence="11 15">Delta-ALA synthase</fullName>
    </alternativeName>
    <alternativeName>
        <fullName evidence="12 15">Delta-aminolevulinate synthase</fullName>
    </alternativeName>
</protein>
<dbReference type="PATRIC" id="fig|1277257.4.peg.725"/>
<evidence type="ECO:0000256" key="15">
    <source>
        <dbReference type="RuleBase" id="RU910713"/>
    </source>
</evidence>
<evidence type="ECO:0000313" key="17">
    <source>
        <dbReference type="EMBL" id="AKK20303.1"/>
    </source>
</evidence>
<dbReference type="InterPro" id="IPR015424">
    <property type="entry name" value="PyrdxlP-dep_Trfase"/>
</dbReference>
<dbReference type="EMBL" id="CP004021">
    <property type="protein sequence ID" value="AKK20303.1"/>
    <property type="molecule type" value="Genomic_DNA"/>
</dbReference>
<keyword evidence="9 15" id="KW-0012">Acyltransferase</keyword>
<dbReference type="PROSITE" id="PS00599">
    <property type="entry name" value="AA_TRANSFER_CLASS_2"/>
    <property type="match status" value="1"/>
</dbReference>
<dbReference type="PANTHER" id="PTHR13693:SF102">
    <property type="entry name" value="2-AMINO-3-KETOBUTYRATE COENZYME A LIGASE, MITOCHONDRIAL"/>
    <property type="match status" value="1"/>
</dbReference>
<evidence type="ECO:0000256" key="1">
    <source>
        <dbReference type="ARBA" id="ARBA00001933"/>
    </source>
</evidence>
<gene>
    <name evidence="17" type="ORF">G293_03375</name>
</gene>
<dbReference type="CDD" id="cd06454">
    <property type="entry name" value="KBL_like"/>
    <property type="match status" value="1"/>
</dbReference>
<feature type="domain" description="Aminotransferase class I/classII large" evidence="16">
    <location>
        <begin position="46"/>
        <end position="390"/>
    </location>
</feature>
<evidence type="ECO:0000256" key="3">
    <source>
        <dbReference type="ARBA" id="ARBA00008392"/>
    </source>
</evidence>
<evidence type="ECO:0000259" key="16">
    <source>
        <dbReference type="Pfam" id="PF00155"/>
    </source>
</evidence>
<dbReference type="GO" id="GO:0030170">
    <property type="term" value="F:pyridoxal phosphate binding"/>
    <property type="evidence" value="ECO:0007669"/>
    <property type="project" value="UniProtKB-UniRule"/>
</dbReference>
<dbReference type="FunFam" id="3.40.640.10:FF:000006">
    <property type="entry name" value="5-aminolevulinate synthase, mitochondrial"/>
    <property type="match status" value="1"/>
</dbReference>
<comment type="pathway">
    <text evidence="2 15">Porphyrin-containing compound metabolism; protoporphyrin-IX biosynthesis; 5-aminolevulinate from glycine: step 1/1.</text>
</comment>
<evidence type="ECO:0000256" key="14">
    <source>
        <dbReference type="RuleBase" id="RU003693"/>
    </source>
</evidence>
<name>A0A0G3I6Z0_LIBAF</name>
<evidence type="ECO:0000256" key="5">
    <source>
        <dbReference type="ARBA" id="ARBA00013257"/>
    </source>
</evidence>
<dbReference type="InterPro" id="IPR015421">
    <property type="entry name" value="PyrdxlP-dep_Trfase_major"/>
</dbReference>
<keyword evidence="18" id="KW-1185">Reference proteome</keyword>
<dbReference type="NCBIfam" id="TIGR01821">
    <property type="entry name" value="5aminolev_synth"/>
    <property type="match status" value="1"/>
</dbReference>